<evidence type="ECO:0000313" key="7">
    <source>
        <dbReference type="Proteomes" id="UP000241048"/>
    </source>
</evidence>
<dbReference type="Pfam" id="PF13411">
    <property type="entry name" value="MerR_1"/>
    <property type="match status" value="1"/>
</dbReference>
<feature type="domain" description="HTH merR-type" evidence="5">
    <location>
        <begin position="25"/>
        <end position="95"/>
    </location>
</feature>
<evidence type="ECO:0000256" key="1">
    <source>
        <dbReference type="ARBA" id="ARBA00022491"/>
    </source>
</evidence>
<dbReference type="GO" id="GO:0003677">
    <property type="term" value="F:DNA binding"/>
    <property type="evidence" value="ECO:0007669"/>
    <property type="project" value="UniProtKB-KW"/>
</dbReference>
<sequence length="278" mass="31797">MTNIHDCTSYGYLTGGFMTHDKKRLLSIGEAAKALEVTRRMILNYEDKGLILPDQRDGINGNRYYTADTVSRIRSIRILQNLGLSLDDIYAYYHGTTDLEPLITRLEDLRDEISRNIEKLKEHSKGHNDFEIRQIELPAQTVYCQDLHSTELEDKKEQLRGVFIKAIRQYGSDTTQHMFFTEYNLSNPGDFTCCIAVPPESRGEHLVTLPCQKALCIFYHGAYEGLPVIVKHLCAYANKYQIPLKGTARHLYLEGPPQHKNPENFLTQVAVLMADDTL</sequence>
<dbReference type="EMBL" id="PYLO01000001">
    <property type="protein sequence ID" value="PST39181.1"/>
    <property type="molecule type" value="Genomic_DNA"/>
</dbReference>
<evidence type="ECO:0000256" key="3">
    <source>
        <dbReference type="ARBA" id="ARBA00023125"/>
    </source>
</evidence>
<evidence type="ECO:0000313" key="6">
    <source>
        <dbReference type="EMBL" id="PST39181.1"/>
    </source>
</evidence>
<keyword evidence="3" id="KW-0238">DNA-binding</keyword>
<dbReference type="Proteomes" id="UP000241048">
    <property type="component" value="Unassembled WGS sequence"/>
</dbReference>
<gene>
    <name evidence="6" type="ORF">C7U56_04555</name>
</gene>
<dbReference type="Gene3D" id="1.10.1660.10">
    <property type="match status" value="1"/>
</dbReference>
<keyword evidence="1" id="KW-0678">Repressor</keyword>
<name>A0A2T3FV96_9CLOT</name>
<dbReference type="PANTHER" id="PTHR30204:SF69">
    <property type="entry name" value="MERR-FAMILY TRANSCRIPTIONAL REGULATOR"/>
    <property type="match status" value="1"/>
</dbReference>
<dbReference type="AlphaFoldDB" id="A0A2T3FV96"/>
<evidence type="ECO:0000256" key="4">
    <source>
        <dbReference type="ARBA" id="ARBA00023163"/>
    </source>
</evidence>
<reference evidence="6 7" key="1">
    <citation type="submission" date="2018-03" db="EMBL/GenBank/DDBJ databases">
        <title>Lachnoclostridium SNUG30386 gen.nov., sp.nov., isolated from human faeces.</title>
        <authorList>
            <person name="Seo B."/>
            <person name="Jeon K."/>
            <person name="Ko G."/>
        </authorList>
    </citation>
    <scope>NUCLEOTIDE SEQUENCE [LARGE SCALE GENOMIC DNA]</scope>
    <source>
        <strain evidence="6 7">SNUG30386</strain>
    </source>
</reference>
<dbReference type="SMART" id="SM00422">
    <property type="entry name" value="HTH_MERR"/>
    <property type="match status" value="1"/>
</dbReference>
<keyword evidence="4" id="KW-0804">Transcription</keyword>
<evidence type="ECO:0000256" key="2">
    <source>
        <dbReference type="ARBA" id="ARBA00023015"/>
    </source>
</evidence>
<protein>
    <recommendedName>
        <fullName evidence="5">HTH merR-type domain-containing protein</fullName>
    </recommendedName>
</protein>
<dbReference type="InterPro" id="IPR047057">
    <property type="entry name" value="MerR_fam"/>
</dbReference>
<organism evidence="6 7">
    <name type="scientific">Clostridium fessum</name>
    <dbReference type="NCBI Taxonomy" id="2126740"/>
    <lineage>
        <taxon>Bacteria</taxon>
        <taxon>Bacillati</taxon>
        <taxon>Bacillota</taxon>
        <taxon>Clostridia</taxon>
        <taxon>Eubacteriales</taxon>
        <taxon>Clostridiaceae</taxon>
        <taxon>Clostridium</taxon>
    </lineage>
</organism>
<dbReference type="PROSITE" id="PS50937">
    <property type="entry name" value="HTH_MERR_2"/>
    <property type="match status" value="1"/>
</dbReference>
<dbReference type="InterPro" id="IPR011256">
    <property type="entry name" value="Reg_factor_effector_dom_sf"/>
</dbReference>
<dbReference type="CDD" id="cd00592">
    <property type="entry name" value="HTH_MerR-like"/>
    <property type="match status" value="1"/>
</dbReference>
<keyword evidence="2" id="KW-0805">Transcription regulation</keyword>
<dbReference type="InterPro" id="IPR000551">
    <property type="entry name" value="MerR-type_HTH_dom"/>
</dbReference>
<proteinExistence type="predicted"/>
<dbReference type="Gene3D" id="3.20.80.10">
    <property type="entry name" value="Regulatory factor, effector binding domain"/>
    <property type="match status" value="1"/>
</dbReference>
<dbReference type="SUPFAM" id="SSF55136">
    <property type="entry name" value="Probable bacterial effector-binding domain"/>
    <property type="match status" value="1"/>
</dbReference>
<keyword evidence="7" id="KW-1185">Reference proteome</keyword>
<dbReference type="SUPFAM" id="SSF46955">
    <property type="entry name" value="Putative DNA-binding domain"/>
    <property type="match status" value="1"/>
</dbReference>
<comment type="caution">
    <text evidence="6">The sequence shown here is derived from an EMBL/GenBank/DDBJ whole genome shotgun (WGS) entry which is preliminary data.</text>
</comment>
<evidence type="ECO:0000259" key="5">
    <source>
        <dbReference type="PROSITE" id="PS50937"/>
    </source>
</evidence>
<accession>A0A2T3FV96</accession>
<dbReference type="PANTHER" id="PTHR30204">
    <property type="entry name" value="REDOX-CYCLING DRUG-SENSING TRANSCRIPTIONAL ACTIVATOR SOXR"/>
    <property type="match status" value="1"/>
</dbReference>
<dbReference type="GO" id="GO:0003700">
    <property type="term" value="F:DNA-binding transcription factor activity"/>
    <property type="evidence" value="ECO:0007669"/>
    <property type="project" value="InterPro"/>
</dbReference>
<dbReference type="InterPro" id="IPR009061">
    <property type="entry name" value="DNA-bd_dom_put_sf"/>
</dbReference>